<evidence type="ECO:0000259" key="5">
    <source>
        <dbReference type="Pfam" id="PF00561"/>
    </source>
</evidence>
<evidence type="ECO:0000313" key="7">
    <source>
        <dbReference type="EMBL" id="QIS08350.1"/>
    </source>
</evidence>
<evidence type="ECO:0000256" key="3">
    <source>
        <dbReference type="ARBA" id="ARBA00022801"/>
    </source>
</evidence>
<gene>
    <name evidence="7" type="ORF">F5544_02150</name>
</gene>
<keyword evidence="8" id="KW-1185">Reference proteome</keyword>
<evidence type="ECO:0000313" key="8">
    <source>
        <dbReference type="Proteomes" id="UP000503540"/>
    </source>
</evidence>
<evidence type="ECO:0000256" key="2">
    <source>
        <dbReference type="ARBA" id="ARBA00022729"/>
    </source>
</evidence>
<dbReference type="PANTHER" id="PTHR43248">
    <property type="entry name" value="2-SUCCINYL-6-HYDROXY-2,4-CYCLOHEXADIENE-1-CARBOXYLATE SYNTHASE"/>
    <property type="match status" value="1"/>
</dbReference>
<dbReference type="InterPro" id="IPR051601">
    <property type="entry name" value="Serine_prot/Carboxylest_S33"/>
</dbReference>
<dbReference type="Pfam" id="PF08386">
    <property type="entry name" value="Abhydrolase_4"/>
    <property type="match status" value="1"/>
</dbReference>
<dbReference type="RefSeq" id="WP_167471609.1">
    <property type="nucleotide sequence ID" value="NZ_CP046172.1"/>
</dbReference>
<feature type="domain" description="AB hydrolase-1" evidence="5">
    <location>
        <begin position="92"/>
        <end position="281"/>
    </location>
</feature>
<dbReference type="AlphaFoldDB" id="A0A6G9Y5H7"/>
<name>A0A6G9Y5H7_9NOCA</name>
<keyword evidence="3 7" id="KW-0378">Hydrolase</keyword>
<comment type="similarity">
    <text evidence="1">Belongs to the peptidase S33 family.</text>
</comment>
<keyword evidence="2 4" id="KW-0732">Signal</keyword>
<dbReference type="Proteomes" id="UP000503540">
    <property type="component" value="Chromosome"/>
</dbReference>
<dbReference type="InterPro" id="IPR029058">
    <property type="entry name" value="AB_hydrolase_fold"/>
</dbReference>
<dbReference type="PANTHER" id="PTHR43248:SF29">
    <property type="entry name" value="TRIPEPTIDYL AMINOPEPTIDASE"/>
    <property type="match status" value="1"/>
</dbReference>
<evidence type="ECO:0000256" key="1">
    <source>
        <dbReference type="ARBA" id="ARBA00010088"/>
    </source>
</evidence>
<dbReference type="Pfam" id="PF00561">
    <property type="entry name" value="Abhydrolase_1"/>
    <property type="match status" value="1"/>
</dbReference>
<dbReference type="KEGG" id="nah:F5544_02150"/>
<feature type="chain" id="PRO_5026153340" evidence="4">
    <location>
        <begin position="22"/>
        <end position="497"/>
    </location>
</feature>
<evidence type="ECO:0000256" key="4">
    <source>
        <dbReference type="SAM" id="SignalP"/>
    </source>
</evidence>
<proteinExistence type="inferred from homology"/>
<dbReference type="InterPro" id="IPR013595">
    <property type="entry name" value="Pept_S33_TAP-like_C"/>
</dbReference>
<feature type="domain" description="Peptidase S33 tripeptidyl aminopeptidase-like C-terminal" evidence="6">
    <location>
        <begin position="395"/>
        <end position="494"/>
    </location>
</feature>
<dbReference type="EMBL" id="CP046172">
    <property type="protein sequence ID" value="QIS08350.1"/>
    <property type="molecule type" value="Genomic_DNA"/>
</dbReference>
<dbReference type="InterPro" id="IPR000073">
    <property type="entry name" value="AB_hydrolase_1"/>
</dbReference>
<feature type="signal peptide" evidence="4">
    <location>
        <begin position="1"/>
        <end position="21"/>
    </location>
</feature>
<accession>A0A6G9Y5H7</accession>
<dbReference type="GO" id="GO:0016787">
    <property type="term" value="F:hydrolase activity"/>
    <property type="evidence" value="ECO:0007669"/>
    <property type="project" value="UniProtKB-KW"/>
</dbReference>
<dbReference type="SUPFAM" id="SSF53474">
    <property type="entry name" value="alpha/beta-Hydrolases"/>
    <property type="match status" value="1"/>
</dbReference>
<reference evidence="7 8" key="1">
    <citation type="journal article" date="2019" name="ACS Chem. Biol.">
        <title>Identification and Mobilization of a Cryptic Antibiotic Biosynthesis Gene Locus from a Human-Pathogenic Nocardia Isolate.</title>
        <authorList>
            <person name="Herisse M."/>
            <person name="Ishida K."/>
            <person name="Porter J.L."/>
            <person name="Howden B."/>
            <person name="Hertweck C."/>
            <person name="Stinear T.P."/>
            <person name="Pidot S.J."/>
        </authorList>
    </citation>
    <scope>NUCLEOTIDE SEQUENCE [LARGE SCALE GENOMIC DNA]</scope>
    <source>
        <strain evidence="7 8">AUSMDU00012717</strain>
    </source>
</reference>
<organism evidence="7 8">
    <name type="scientific">Nocardia arthritidis</name>
    <dbReference type="NCBI Taxonomy" id="228602"/>
    <lineage>
        <taxon>Bacteria</taxon>
        <taxon>Bacillati</taxon>
        <taxon>Actinomycetota</taxon>
        <taxon>Actinomycetes</taxon>
        <taxon>Mycobacteriales</taxon>
        <taxon>Nocardiaceae</taxon>
        <taxon>Nocardia</taxon>
    </lineage>
</organism>
<evidence type="ECO:0000259" key="6">
    <source>
        <dbReference type="Pfam" id="PF08386"/>
    </source>
</evidence>
<protein>
    <submittedName>
        <fullName evidence="7">Alpha/beta fold hydrolase</fullName>
    </submittedName>
</protein>
<dbReference type="Gene3D" id="3.40.50.1820">
    <property type="entry name" value="alpha/beta hydrolase"/>
    <property type="match status" value="1"/>
</dbReference>
<sequence>MHRKQLLATLAAGLIAGTALAATPYATAETPLDRFYHQRLDWRPCDNPRLDQAGARCADVTVPLNYAEPQGRTITVAISRIAADPAHRRGVMLSNPGGPGGPGLDFTVDIGAALTPDVRASYDLIGMDPRGVGRSTPVNCHWPPGLGLESAGAGLAGYAESVATRADLALRCTSVGLDRLRQNTTRNTARDMDVIRAAIGADRVSYYGTSYGTYLGSVFTQLFPERVDRIVLDSSVDPARYGPVEMLRDMGPANEAALDLWADWTAGHNDEYRLGDTRQQVRHAVEELIRRAGEQPVHLGAYTIDAHTMPIIPYIALSDPRNYAQLASNIRQLTDATDGKPVEPAPDLKDLLSMVFDPQPQDNSAMTAIMCGDAAAPRDPSWYWRNIEQSRATQPVFGPFVNNITACAFWAPPVEPLTVVGNSIPALIVQSTGDTHTTYENALGMHRALTASRMVTLQDVAVHQIFANFPNRCVYDAVNTYFRDGALPTTDLTCRAD</sequence>